<evidence type="ECO:0000256" key="1">
    <source>
        <dbReference type="SAM" id="MobiDB-lite"/>
    </source>
</evidence>
<organism evidence="2 3">
    <name type="scientific">Acorus calamus</name>
    <name type="common">Sweet flag</name>
    <dbReference type="NCBI Taxonomy" id="4465"/>
    <lineage>
        <taxon>Eukaryota</taxon>
        <taxon>Viridiplantae</taxon>
        <taxon>Streptophyta</taxon>
        <taxon>Embryophyta</taxon>
        <taxon>Tracheophyta</taxon>
        <taxon>Spermatophyta</taxon>
        <taxon>Magnoliopsida</taxon>
        <taxon>Liliopsida</taxon>
        <taxon>Acoraceae</taxon>
        <taxon>Acorus</taxon>
    </lineage>
</organism>
<keyword evidence="3" id="KW-1185">Reference proteome</keyword>
<dbReference type="EMBL" id="JAUJYO010000001">
    <property type="protein sequence ID" value="KAK1324500.1"/>
    <property type="molecule type" value="Genomic_DNA"/>
</dbReference>
<proteinExistence type="predicted"/>
<sequence length="150" mass="15989">MKENPCRKGALRPPPIPTSEKGKNILRGAVFALGFRGSVSEKVKQSGNSSSTQQGVTVGNSIQSNNPFDSLKEAEVDVADIPTQHNKGERASGEYQTVRDSCGLCQTVTEGFKKPIEDASDIQLTRGEVLSAAAGEPLLIHGGLSYFIQD</sequence>
<evidence type="ECO:0000313" key="3">
    <source>
        <dbReference type="Proteomes" id="UP001180020"/>
    </source>
</evidence>
<feature type="region of interest" description="Disordered" evidence="1">
    <location>
        <begin position="1"/>
        <end position="23"/>
    </location>
</feature>
<evidence type="ECO:0000313" key="2">
    <source>
        <dbReference type="EMBL" id="KAK1324500.1"/>
    </source>
</evidence>
<protein>
    <submittedName>
        <fullName evidence="2">Uncharacterized protein</fullName>
    </submittedName>
</protein>
<dbReference type="AlphaFoldDB" id="A0AAV9FFA6"/>
<gene>
    <name evidence="2" type="ORF">QJS10_CPA01g02393</name>
</gene>
<reference evidence="2" key="2">
    <citation type="submission" date="2023-06" db="EMBL/GenBank/DDBJ databases">
        <authorList>
            <person name="Ma L."/>
            <person name="Liu K.-W."/>
            <person name="Li Z."/>
            <person name="Hsiao Y.-Y."/>
            <person name="Qi Y."/>
            <person name="Fu T."/>
            <person name="Tang G."/>
            <person name="Zhang D."/>
            <person name="Sun W.-H."/>
            <person name="Liu D.-K."/>
            <person name="Li Y."/>
            <person name="Chen G.-Z."/>
            <person name="Liu X.-D."/>
            <person name="Liao X.-Y."/>
            <person name="Jiang Y.-T."/>
            <person name="Yu X."/>
            <person name="Hao Y."/>
            <person name="Huang J."/>
            <person name="Zhao X.-W."/>
            <person name="Ke S."/>
            <person name="Chen Y.-Y."/>
            <person name="Wu W.-L."/>
            <person name="Hsu J.-L."/>
            <person name="Lin Y.-F."/>
            <person name="Huang M.-D."/>
            <person name="Li C.-Y."/>
            <person name="Huang L."/>
            <person name="Wang Z.-W."/>
            <person name="Zhao X."/>
            <person name="Zhong W.-Y."/>
            <person name="Peng D.-H."/>
            <person name="Ahmad S."/>
            <person name="Lan S."/>
            <person name="Zhang J.-S."/>
            <person name="Tsai W.-C."/>
            <person name="Van De Peer Y."/>
            <person name="Liu Z.-J."/>
        </authorList>
    </citation>
    <scope>NUCLEOTIDE SEQUENCE</scope>
    <source>
        <strain evidence="2">CP</strain>
        <tissue evidence="2">Leaves</tissue>
    </source>
</reference>
<comment type="caution">
    <text evidence="2">The sequence shown here is derived from an EMBL/GenBank/DDBJ whole genome shotgun (WGS) entry which is preliminary data.</text>
</comment>
<name>A0AAV9FFA6_ACOCL</name>
<dbReference type="Proteomes" id="UP001180020">
    <property type="component" value="Unassembled WGS sequence"/>
</dbReference>
<feature type="region of interest" description="Disordered" evidence="1">
    <location>
        <begin position="41"/>
        <end position="67"/>
    </location>
</feature>
<accession>A0AAV9FFA6</accession>
<feature type="compositionally biased region" description="Polar residues" evidence="1">
    <location>
        <begin position="45"/>
        <end position="67"/>
    </location>
</feature>
<reference evidence="2" key="1">
    <citation type="journal article" date="2023" name="Nat. Commun.">
        <title>Diploid and tetraploid genomes of Acorus and the evolution of monocots.</title>
        <authorList>
            <person name="Ma L."/>
            <person name="Liu K.W."/>
            <person name="Li Z."/>
            <person name="Hsiao Y.Y."/>
            <person name="Qi Y."/>
            <person name="Fu T."/>
            <person name="Tang G.D."/>
            <person name="Zhang D."/>
            <person name="Sun W.H."/>
            <person name="Liu D.K."/>
            <person name="Li Y."/>
            <person name="Chen G.Z."/>
            <person name="Liu X.D."/>
            <person name="Liao X.Y."/>
            <person name="Jiang Y.T."/>
            <person name="Yu X."/>
            <person name="Hao Y."/>
            <person name="Huang J."/>
            <person name="Zhao X.W."/>
            <person name="Ke S."/>
            <person name="Chen Y.Y."/>
            <person name="Wu W.L."/>
            <person name="Hsu J.L."/>
            <person name="Lin Y.F."/>
            <person name="Huang M.D."/>
            <person name="Li C.Y."/>
            <person name="Huang L."/>
            <person name="Wang Z.W."/>
            <person name="Zhao X."/>
            <person name="Zhong W.Y."/>
            <person name="Peng D.H."/>
            <person name="Ahmad S."/>
            <person name="Lan S."/>
            <person name="Zhang J.S."/>
            <person name="Tsai W.C."/>
            <person name="Van de Peer Y."/>
            <person name="Liu Z.J."/>
        </authorList>
    </citation>
    <scope>NUCLEOTIDE SEQUENCE</scope>
    <source>
        <strain evidence="2">CP</strain>
    </source>
</reference>